<dbReference type="AlphaFoldDB" id="A0A9K3PAH6"/>
<dbReference type="CDD" id="cd17484">
    <property type="entry name" value="MFS_FBT"/>
    <property type="match status" value="1"/>
</dbReference>
<feature type="transmembrane region" description="Helical" evidence="10">
    <location>
        <begin position="384"/>
        <end position="404"/>
    </location>
</feature>
<feature type="region of interest" description="Disordered" evidence="9">
    <location>
        <begin position="11"/>
        <end position="68"/>
    </location>
</feature>
<feature type="transmembrane region" description="Helical" evidence="10">
    <location>
        <begin position="275"/>
        <end position="298"/>
    </location>
</feature>
<gene>
    <name evidence="13" type="ORF">IV203_004923</name>
    <name evidence="12" type="ORF">IV203_024770</name>
    <name evidence="14" type="ORF">IV203_025220</name>
</gene>
<dbReference type="PANTHER" id="PTHR31585">
    <property type="entry name" value="FOLATE-BIOPTERIN TRANSPORTER 1, CHLOROPLASTIC"/>
    <property type="match status" value="1"/>
</dbReference>
<accession>A0A9K3PAH6</accession>
<dbReference type="InterPro" id="IPR004324">
    <property type="entry name" value="FBT"/>
</dbReference>
<reference evidence="12" key="2">
    <citation type="submission" date="2021-04" db="EMBL/GenBank/DDBJ databases">
        <authorList>
            <person name="Podell S."/>
        </authorList>
    </citation>
    <scope>NUCLEOTIDE SEQUENCE</scope>
    <source>
        <strain evidence="12">Hildebrandi</strain>
    </source>
</reference>
<evidence type="ECO:0000259" key="11">
    <source>
        <dbReference type="PROSITE" id="PS01358"/>
    </source>
</evidence>
<comment type="subcellular location">
    <subcellularLocation>
        <location evidence="1">Membrane</location>
        <topology evidence="1">Multi-pass membrane protein</topology>
    </subcellularLocation>
</comment>
<dbReference type="NCBIfam" id="TIGR00788">
    <property type="entry name" value="fbt"/>
    <property type="match status" value="1"/>
</dbReference>
<dbReference type="EMBL" id="JAGRRH010000031">
    <property type="protein sequence ID" value="KAG7339731.1"/>
    <property type="molecule type" value="Genomic_DNA"/>
</dbReference>
<sequence length="674" mass="73811">MSLSIGACGFVSPSAVTSPNNRRMRHKYSHSIASRTRPLSRDHKSTLTQRTTKSHLKERTGSSENENAIPLPSKPTLIIYNNVTLKNETVSTTATTIVPEYMTPPRSPTTTVMIPSLSMIRQFFQETFFMGIDPSPDVVAIATIYFVEGALGLARLAQTYLLKDELHLGPAELSALTGIFTLPWTIKPLYGFLSDGFPLWGYRRRSYLILAGLTGCFSYSLVGNQFWGLLDSKPDWKIPATVVSLVVSSACIAFSDVVADGIVVQKTRDSNDPKIAGGLQSLCWGSAAVGGLLSAYFSGSLLEVMKPQDVFVITAILPFLVATIALLINEKPQPRQQQKSMVSTLETDESSSTVAIASEENTGVQAQIDALWSAIKQPSIYKPALFLFLWQSTPTSDGAMFFFMTEDLKFGPEFLGRVRVVTAVASLFGVWLYNQYLKSKPIKDILFWSSIVSTPLGLLNLLLISHVNRDLGIPDTWFVFGDDVVLSVLGEIAFLPTLVLAARLCPPGVEAVLFATLMSINNGAGTLGTELGAGLTKWLGITESNFDNLALLSIVCNLTSLYPLLFIGCSANCYKRNRSTKTKVTKQQKEEKFSAATMTVKEDYGKQPEEEITVDAVPAQADTGPPIPPGHQRFYCEKCRAPYDLPQGSTSWRCVNCSTFNSITPKECPWCVVM</sequence>
<feature type="transmembrane region" description="Helical" evidence="10">
    <location>
        <begin position="445"/>
        <end position="464"/>
    </location>
</feature>
<dbReference type="Pfam" id="PF03092">
    <property type="entry name" value="BT1"/>
    <property type="match status" value="1"/>
</dbReference>
<keyword evidence="5" id="KW-0863">Zinc-finger</keyword>
<evidence type="ECO:0000313" key="14">
    <source>
        <dbReference type="EMBL" id="KAG7362336.1"/>
    </source>
</evidence>
<evidence type="ECO:0000313" key="12">
    <source>
        <dbReference type="EMBL" id="KAG7339731.1"/>
    </source>
</evidence>
<feature type="transmembrane region" description="Helical" evidence="10">
    <location>
        <begin position="511"/>
        <end position="529"/>
    </location>
</feature>
<keyword evidence="8 10" id="KW-0472">Membrane</keyword>
<keyword evidence="4" id="KW-0479">Metal-binding</keyword>
<evidence type="ECO:0000313" key="15">
    <source>
        <dbReference type="Proteomes" id="UP000693970"/>
    </source>
</evidence>
<dbReference type="EMBL" id="JAGRRH010000021">
    <property type="protein sequence ID" value="KAG7345856.1"/>
    <property type="molecule type" value="Genomic_DNA"/>
</dbReference>
<evidence type="ECO:0000313" key="13">
    <source>
        <dbReference type="EMBL" id="KAG7345856.1"/>
    </source>
</evidence>
<dbReference type="NCBIfam" id="TIGR01053">
    <property type="entry name" value="LSD1"/>
    <property type="match status" value="1"/>
</dbReference>
<dbReference type="InterPro" id="IPR001876">
    <property type="entry name" value="Znf_RanBP2"/>
</dbReference>
<reference evidence="12" key="1">
    <citation type="journal article" date="2021" name="Sci. Rep.">
        <title>Diploid genomic architecture of Nitzschia inconspicua, an elite biomass production diatom.</title>
        <authorList>
            <person name="Oliver A."/>
            <person name="Podell S."/>
            <person name="Pinowska A."/>
            <person name="Traller J.C."/>
            <person name="Smith S.R."/>
            <person name="McClure R."/>
            <person name="Beliaev A."/>
            <person name="Bohutskyi P."/>
            <person name="Hill E.A."/>
            <person name="Rabines A."/>
            <person name="Zheng H."/>
            <person name="Allen L.Z."/>
            <person name="Kuo A."/>
            <person name="Grigoriev I.V."/>
            <person name="Allen A.E."/>
            <person name="Hazlebeck D."/>
            <person name="Allen E.E."/>
        </authorList>
    </citation>
    <scope>NUCLEOTIDE SEQUENCE</scope>
    <source>
        <strain evidence="12">Hildebrandi</strain>
    </source>
</reference>
<evidence type="ECO:0000256" key="10">
    <source>
        <dbReference type="SAM" id="Phobius"/>
    </source>
</evidence>
<dbReference type="PANTHER" id="PTHR31585:SF0">
    <property type="entry name" value="FOLATE-BIOPTERIN TRANSPORTER 1, CHLOROPLASTIC"/>
    <property type="match status" value="1"/>
</dbReference>
<dbReference type="Proteomes" id="UP000693970">
    <property type="component" value="Unassembled WGS sequence"/>
</dbReference>
<evidence type="ECO:0000256" key="7">
    <source>
        <dbReference type="ARBA" id="ARBA00022989"/>
    </source>
</evidence>
<dbReference type="OrthoDB" id="754047at2759"/>
<dbReference type="InterPro" id="IPR039309">
    <property type="entry name" value="BT1"/>
</dbReference>
<feature type="transmembrane region" description="Helical" evidence="10">
    <location>
        <begin position="549"/>
        <end position="574"/>
    </location>
</feature>
<feature type="transmembrane region" description="Helical" evidence="10">
    <location>
        <begin position="310"/>
        <end position="329"/>
    </location>
</feature>
<dbReference type="GO" id="GO:0016020">
    <property type="term" value="C:membrane"/>
    <property type="evidence" value="ECO:0007669"/>
    <property type="project" value="UniProtKB-SubCell"/>
</dbReference>
<evidence type="ECO:0000256" key="8">
    <source>
        <dbReference type="ARBA" id="ARBA00023136"/>
    </source>
</evidence>
<evidence type="ECO:0000256" key="9">
    <source>
        <dbReference type="SAM" id="MobiDB-lite"/>
    </source>
</evidence>
<feature type="transmembrane region" description="Helical" evidence="10">
    <location>
        <begin position="207"/>
        <end position="230"/>
    </location>
</feature>
<feature type="transmembrane region" description="Helical" evidence="10">
    <location>
        <begin position="484"/>
        <end position="504"/>
    </location>
</feature>
<evidence type="ECO:0000256" key="1">
    <source>
        <dbReference type="ARBA" id="ARBA00004141"/>
    </source>
</evidence>
<dbReference type="PROSITE" id="PS01358">
    <property type="entry name" value="ZF_RANBP2_1"/>
    <property type="match status" value="1"/>
</dbReference>
<name>A0A9K3PAH6_9STRA</name>
<evidence type="ECO:0000256" key="6">
    <source>
        <dbReference type="ARBA" id="ARBA00022833"/>
    </source>
</evidence>
<keyword evidence="3 10" id="KW-0812">Transmembrane</keyword>
<proteinExistence type="predicted"/>
<dbReference type="EMBL" id="JAGRRH010000011">
    <property type="protein sequence ID" value="KAG7362336.1"/>
    <property type="molecule type" value="Genomic_DNA"/>
</dbReference>
<feature type="domain" description="RanBP2-type" evidence="11">
    <location>
        <begin position="652"/>
        <end position="671"/>
    </location>
</feature>
<organism evidence="12 15">
    <name type="scientific">Nitzschia inconspicua</name>
    <dbReference type="NCBI Taxonomy" id="303405"/>
    <lineage>
        <taxon>Eukaryota</taxon>
        <taxon>Sar</taxon>
        <taxon>Stramenopiles</taxon>
        <taxon>Ochrophyta</taxon>
        <taxon>Bacillariophyta</taxon>
        <taxon>Bacillariophyceae</taxon>
        <taxon>Bacillariophycidae</taxon>
        <taxon>Bacillariales</taxon>
        <taxon>Bacillariaceae</taxon>
        <taxon>Nitzschia</taxon>
    </lineage>
</organism>
<evidence type="ECO:0000256" key="3">
    <source>
        <dbReference type="ARBA" id="ARBA00022692"/>
    </source>
</evidence>
<comment type="caution">
    <text evidence="12">The sequence shown here is derived from an EMBL/GenBank/DDBJ whole genome shotgun (WGS) entry which is preliminary data.</text>
</comment>
<keyword evidence="2" id="KW-0813">Transport</keyword>
<keyword evidence="7 10" id="KW-1133">Transmembrane helix</keyword>
<protein>
    <submittedName>
        <fullName evidence="12">Folate/biopterin transporter</fullName>
    </submittedName>
</protein>
<evidence type="ECO:0000256" key="4">
    <source>
        <dbReference type="ARBA" id="ARBA00022723"/>
    </source>
</evidence>
<evidence type="ECO:0000256" key="5">
    <source>
        <dbReference type="ARBA" id="ARBA00022771"/>
    </source>
</evidence>
<keyword evidence="6" id="KW-0862">Zinc</keyword>
<keyword evidence="15" id="KW-1185">Reference proteome</keyword>
<evidence type="ECO:0000256" key="2">
    <source>
        <dbReference type="ARBA" id="ARBA00022448"/>
    </source>
</evidence>
<feature type="transmembrane region" description="Helical" evidence="10">
    <location>
        <begin position="416"/>
        <end position="433"/>
    </location>
</feature>
<feature type="transmembrane region" description="Helical" evidence="10">
    <location>
        <begin position="242"/>
        <end position="263"/>
    </location>
</feature>
<dbReference type="GO" id="GO:0008270">
    <property type="term" value="F:zinc ion binding"/>
    <property type="evidence" value="ECO:0007669"/>
    <property type="project" value="UniProtKB-KW"/>
</dbReference>